<feature type="domain" description="NACHT" evidence="3">
    <location>
        <begin position="87"/>
        <end position="155"/>
    </location>
</feature>
<evidence type="ECO:0000313" key="4">
    <source>
        <dbReference type="EMBL" id="CAF2033351.1"/>
    </source>
</evidence>
<accession>A0A816NFA2</accession>
<dbReference type="Pfam" id="PF05729">
    <property type="entry name" value="NACHT"/>
    <property type="match status" value="1"/>
</dbReference>
<dbReference type="GO" id="GO:0045345">
    <property type="term" value="P:positive regulation of MHC class I biosynthetic process"/>
    <property type="evidence" value="ECO:0007669"/>
    <property type="project" value="TreeGrafter"/>
</dbReference>
<dbReference type="Gene3D" id="3.40.50.300">
    <property type="entry name" value="P-loop containing nucleotide triphosphate hydrolases"/>
    <property type="match status" value="1"/>
</dbReference>
<dbReference type="Proteomes" id="UP000663824">
    <property type="component" value="Unassembled WGS sequence"/>
</dbReference>
<dbReference type="GO" id="GO:0045348">
    <property type="term" value="P:positive regulation of MHC class II biosynthetic process"/>
    <property type="evidence" value="ECO:0007669"/>
    <property type="project" value="TreeGrafter"/>
</dbReference>
<dbReference type="EMBL" id="CAJNRE010004217">
    <property type="protein sequence ID" value="CAF2033351.1"/>
    <property type="molecule type" value="Genomic_DNA"/>
</dbReference>
<gene>
    <name evidence="4" type="ORF">MBJ925_LOCUS10248</name>
</gene>
<comment type="caution">
    <text evidence="4">The sequence shown here is derived from an EMBL/GenBank/DDBJ whole genome shotgun (WGS) entry which is preliminary data.</text>
</comment>
<dbReference type="PANTHER" id="PTHR47189:SF1">
    <property type="entry name" value="MHC CLASS II TRANSACTIVATOR"/>
    <property type="match status" value="1"/>
</dbReference>
<dbReference type="PANTHER" id="PTHR47189">
    <property type="entry name" value="MHC CLASS II TRANSACTIVATOR"/>
    <property type="match status" value="1"/>
</dbReference>
<organism evidence="4 5">
    <name type="scientific">Rotaria magnacalcarata</name>
    <dbReference type="NCBI Taxonomy" id="392030"/>
    <lineage>
        <taxon>Eukaryota</taxon>
        <taxon>Metazoa</taxon>
        <taxon>Spiralia</taxon>
        <taxon>Gnathifera</taxon>
        <taxon>Rotifera</taxon>
        <taxon>Eurotatoria</taxon>
        <taxon>Bdelloidea</taxon>
        <taxon>Philodinida</taxon>
        <taxon>Philodinidae</taxon>
        <taxon>Rotaria</taxon>
    </lineage>
</organism>
<dbReference type="InterPro" id="IPR007111">
    <property type="entry name" value="NACHT_NTPase"/>
</dbReference>
<evidence type="ECO:0000256" key="2">
    <source>
        <dbReference type="ARBA" id="ARBA00022737"/>
    </source>
</evidence>
<name>A0A816NFA2_9BILA</name>
<sequence>MPFEAVGRKYQQYYVERFMNTCQKVPIEECYINLSITRTEEQEEKEKKLQSAKSNDEIINTYEEIYRNTTSIDIKEIFDKCKDRKKQVLVIGRAGIGKSIFCRYVAYQWAEGKLWSHYELVILIPLNSLTHESHPTSASDVKYSLVDLVQKQYFPCESLSGDDKMYFKSLCDEGFTDANITMYANQFFKQLDENESESQRLLTYLKSNTKIWGIAHIPVHLELICCLWSDKKISMTKEASAKTTLEVTILYDEMVQWLCR</sequence>
<keyword evidence="2" id="KW-0677">Repeat</keyword>
<dbReference type="AlphaFoldDB" id="A0A816NFA2"/>
<proteinExistence type="predicted"/>
<evidence type="ECO:0000313" key="5">
    <source>
        <dbReference type="Proteomes" id="UP000663824"/>
    </source>
</evidence>
<reference evidence="4" key="1">
    <citation type="submission" date="2021-02" db="EMBL/GenBank/DDBJ databases">
        <authorList>
            <person name="Nowell W R."/>
        </authorList>
    </citation>
    <scope>NUCLEOTIDE SEQUENCE</scope>
</reference>
<keyword evidence="1" id="KW-0433">Leucine-rich repeat</keyword>
<evidence type="ECO:0000259" key="3">
    <source>
        <dbReference type="Pfam" id="PF05729"/>
    </source>
</evidence>
<protein>
    <recommendedName>
        <fullName evidence="3">NACHT domain-containing protein</fullName>
    </recommendedName>
</protein>
<dbReference type="GO" id="GO:0045944">
    <property type="term" value="P:positive regulation of transcription by RNA polymerase II"/>
    <property type="evidence" value="ECO:0007669"/>
    <property type="project" value="TreeGrafter"/>
</dbReference>
<dbReference type="InterPro" id="IPR027417">
    <property type="entry name" value="P-loop_NTPase"/>
</dbReference>
<evidence type="ECO:0000256" key="1">
    <source>
        <dbReference type="ARBA" id="ARBA00022614"/>
    </source>
</evidence>